<dbReference type="VEuPathDB" id="FungiDB:GLRG_07985"/>
<dbReference type="AlphaFoldDB" id="E3QPR4"/>
<sequence>MAGGVARHLRPGQVAVRGPWHHGSTIRPHDKAAGRYTARRAKSPNLLPPGTCRMRMKPGSRPRDISVGRGRRHRLPERLRSHGDPRRLEATSTTPEPRAATGRRHVWLAVLVQLSFFVNGANRRRGVA</sequence>
<dbReference type="RefSeq" id="XP_008096861.1">
    <property type="nucleotide sequence ID" value="XM_008098670.1"/>
</dbReference>
<accession>E3QPR4</accession>
<gene>
    <name evidence="2" type="ORF">GLRG_07985</name>
</gene>
<proteinExistence type="predicted"/>
<feature type="compositionally biased region" description="Basic and acidic residues" evidence="1">
    <location>
        <begin position="76"/>
        <end position="89"/>
    </location>
</feature>
<dbReference type="GeneID" id="24413350"/>
<protein>
    <submittedName>
        <fullName evidence="2">Uncharacterized protein</fullName>
    </submittedName>
</protein>
<name>E3QPR4_COLGM</name>
<organism evidence="3">
    <name type="scientific">Colletotrichum graminicola (strain M1.001 / M2 / FGSC 10212)</name>
    <name type="common">Maize anthracnose fungus</name>
    <name type="synonym">Glomerella graminicola</name>
    <dbReference type="NCBI Taxonomy" id="645133"/>
    <lineage>
        <taxon>Eukaryota</taxon>
        <taxon>Fungi</taxon>
        <taxon>Dikarya</taxon>
        <taxon>Ascomycota</taxon>
        <taxon>Pezizomycotina</taxon>
        <taxon>Sordariomycetes</taxon>
        <taxon>Hypocreomycetidae</taxon>
        <taxon>Glomerellales</taxon>
        <taxon>Glomerellaceae</taxon>
        <taxon>Colletotrichum</taxon>
        <taxon>Colletotrichum graminicola species complex</taxon>
    </lineage>
</organism>
<dbReference type="EMBL" id="GG697365">
    <property type="protein sequence ID" value="EFQ32841.1"/>
    <property type="molecule type" value="Genomic_DNA"/>
</dbReference>
<evidence type="ECO:0000313" key="3">
    <source>
        <dbReference type="Proteomes" id="UP000008782"/>
    </source>
</evidence>
<keyword evidence="3" id="KW-1185">Reference proteome</keyword>
<evidence type="ECO:0000313" key="2">
    <source>
        <dbReference type="EMBL" id="EFQ32841.1"/>
    </source>
</evidence>
<dbReference type="Proteomes" id="UP000008782">
    <property type="component" value="Unassembled WGS sequence"/>
</dbReference>
<feature type="region of interest" description="Disordered" evidence="1">
    <location>
        <begin position="1"/>
        <end position="103"/>
    </location>
</feature>
<dbReference type="HOGENOM" id="CLU_1959412_0_0_1"/>
<evidence type="ECO:0000256" key="1">
    <source>
        <dbReference type="SAM" id="MobiDB-lite"/>
    </source>
</evidence>
<reference evidence="3" key="1">
    <citation type="journal article" date="2012" name="Nat. Genet.">
        <title>Lifestyle transitions in plant pathogenic Colletotrichum fungi deciphered by genome and transcriptome analyses.</title>
        <authorList>
            <person name="O'Connell R.J."/>
            <person name="Thon M.R."/>
            <person name="Hacquard S."/>
            <person name="Amyotte S.G."/>
            <person name="Kleemann J."/>
            <person name="Torres M.F."/>
            <person name="Damm U."/>
            <person name="Buiate E.A."/>
            <person name="Epstein L."/>
            <person name="Alkan N."/>
            <person name="Altmueller J."/>
            <person name="Alvarado-Balderrama L."/>
            <person name="Bauser C.A."/>
            <person name="Becker C."/>
            <person name="Birren B.W."/>
            <person name="Chen Z."/>
            <person name="Choi J."/>
            <person name="Crouch J.A."/>
            <person name="Duvick J.P."/>
            <person name="Farman M.A."/>
            <person name="Gan P."/>
            <person name="Heiman D."/>
            <person name="Henrissat B."/>
            <person name="Howard R.J."/>
            <person name="Kabbage M."/>
            <person name="Koch C."/>
            <person name="Kracher B."/>
            <person name="Kubo Y."/>
            <person name="Law A.D."/>
            <person name="Lebrun M.-H."/>
            <person name="Lee Y.-H."/>
            <person name="Miyara I."/>
            <person name="Moore N."/>
            <person name="Neumann U."/>
            <person name="Nordstroem K."/>
            <person name="Panaccione D.G."/>
            <person name="Panstruga R."/>
            <person name="Place M."/>
            <person name="Proctor R.H."/>
            <person name="Prusky D."/>
            <person name="Rech G."/>
            <person name="Reinhardt R."/>
            <person name="Rollins J.A."/>
            <person name="Rounsley S."/>
            <person name="Schardl C.L."/>
            <person name="Schwartz D.C."/>
            <person name="Shenoy N."/>
            <person name="Shirasu K."/>
            <person name="Sikhakolli U.R."/>
            <person name="Stueber K."/>
            <person name="Sukno S.A."/>
            <person name="Sweigard J.A."/>
            <person name="Takano Y."/>
            <person name="Takahara H."/>
            <person name="Trail F."/>
            <person name="van der Does H.C."/>
            <person name="Voll L.M."/>
            <person name="Will I."/>
            <person name="Young S."/>
            <person name="Zeng Q."/>
            <person name="Zhang J."/>
            <person name="Zhou S."/>
            <person name="Dickman M.B."/>
            <person name="Schulze-Lefert P."/>
            <person name="Ver Loren van Themaat E."/>
            <person name="Ma L.-J."/>
            <person name="Vaillancourt L.J."/>
        </authorList>
    </citation>
    <scope>NUCLEOTIDE SEQUENCE [LARGE SCALE GENOMIC DNA]</scope>
    <source>
        <strain evidence="3">M1.001 / M2 / FGSC 10212</strain>
    </source>
</reference>